<proteinExistence type="predicted"/>
<sequence>MKKMFAFFTALMLGLTCLPYLSEAKESKHTDSSVTSLPSMSIPTSLNQSLNEEKQQFKTSAIDLSISLDLLGIGNSIRDAIVQSNNRSGFVKNCMETAFYSAGQRYNVMVFNLSQGYHNGLRGVKFYGSANYHGVIYGIWVFESGQFTNQGDGGWINWAFKGWFDRNGQTVTFRKP</sequence>
<keyword evidence="1" id="KW-0732">Signal</keyword>
<evidence type="ECO:0000313" key="2">
    <source>
        <dbReference type="EMBL" id="QPR71221.1"/>
    </source>
</evidence>
<reference evidence="2 5" key="2">
    <citation type="submission" date="2020-12" db="EMBL/GenBank/DDBJ databases">
        <title>FDA dAtabase for Regulatory Grade micrObial Sequences (FDA-ARGOS): Supporting development and validation of Infectious Disease Dx tests.</title>
        <authorList>
            <person name="Nelson B."/>
            <person name="Plummer A."/>
            <person name="Tallon L."/>
            <person name="Sadzewicz L."/>
            <person name="Zhao X."/>
            <person name="Boylan J."/>
            <person name="Ott S."/>
            <person name="Bowen H."/>
            <person name="Vavikolanu K."/>
            <person name="Mehta A."/>
            <person name="Aluvathingal J."/>
            <person name="Nadendla S."/>
            <person name="Myers T."/>
            <person name="Yan Y."/>
            <person name="Sichtig H."/>
        </authorList>
    </citation>
    <scope>NUCLEOTIDE SEQUENCE [LARGE SCALE GENOMIC DNA]</scope>
    <source>
        <strain evidence="2 5">FDAARGOS_923</strain>
    </source>
</reference>
<gene>
    <name evidence="3" type="ORF">CHCC16736_2264</name>
    <name evidence="2" type="ORF">I6G80_15405</name>
</gene>
<evidence type="ECO:0000313" key="4">
    <source>
        <dbReference type="Proteomes" id="UP000435910"/>
    </source>
</evidence>
<feature type="signal peptide" evidence="1">
    <location>
        <begin position="1"/>
        <end position="24"/>
    </location>
</feature>
<dbReference type="EMBL" id="NILC01000033">
    <property type="protein sequence ID" value="TWL20980.1"/>
    <property type="molecule type" value="Genomic_DNA"/>
</dbReference>
<dbReference type="RefSeq" id="WP_003182685.1">
    <property type="nucleotide sequence ID" value="NZ_BEXU01000027.1"/>
</dbReference>
<protein>
    <submittedName>
        <fullName evidence="3">Stress response protein YvgO</fullName>
    </submittedName>
</protein>
<dbReference type="EMBL" id="CP065647">
    <property type="protein sequence ID" value="QPR71221.1"/>
    <property type="molecule type" value="Genomic_DNA"/>
</dbReference>
<dbReference type="Proteomes" id="UP000435910">
    <property type="component" value="Unassembled WGS sequence"/>
</dbReference>
<feature type="chain" id="PRO_5041057238" evidence="1">
    <location>
        <begin position="25"/>
        <end position="176"/>
    </location>
</feature>
<dbReference type="GeneID" id="92861150"/>
<organism evidence="3 4">
    <name type="scientific">Bacillus licheniformis</name>
    <dbReference type="NCBI Taxonomy" id="1402"/>
    <lineage>
        <taxon>Bacteria</taxon>
        <taxon>Bacillati</taxon>
        <taxon>Bacillota</taxon>
        <taxon>Bacilli</taxon>
        <taxon>Bacillales</taxon>
        <taxon>Bacillaceae</taxon>
        <taxon>Bacillus</taxon>
    </lineage>
</organism>
<reference evidence="3 4" key="1">
    <citation type="submission" date="2019-06" db="EMBL/GenBank/DDBJ databases">
        <title>Genome sequence analysis of &gt;100 Bacillus licheniformis strains suggests intrinsic resistance to this species.</title>
        <authorList>
            <person name="Wels M."/>
            <person name="Siezen R.J."/>
            <person name="Johansen E."/>
            <person name="Stuer-Lauridsen B."/>
            <person name="Bjerre K."/>
            <person name="Nielsen B.K.K."/>
        </authorList>
    </citation>
    <scope>NUCLEOTIDE SEQUENCE [LARGE SCALE GENOMIC DNA]</scope>
    <source>
        <strain evidence="3 4">BAC-16736</strain>
    </source>
</reference>
<evidence type="ECO:0000313" key="5">
    <source>
        <dbReference type="Proteomes" id="UP000595038"/>
    </source>
</evidence>
<accession>A0A1Y0YQB0</accession>
<dbReference type="Proteomes" id="UP000595038">
    <property type="component" value="Chromosome"/>
</dbReference>
<dbReference type="AlphaFoldDB" id="A0A1Y0YQB0"/>
<evidence type="ECO:0000313" key="3">
    <source>
        <dbReference type="EMBL" id="TWL20980.1"/>
    </source>
</evidence>
<dbReference type="OMA" id="QEYEDHF"/>
<name>A0A1Y0YQB0_BACLI</name>
<evidence type="ECO:0000256" key="1">
    <source>
        <dbReference type="SAM" id="SignalP"/>
    </source>
</evidence>